<protein>
    <submittedName>
        <fullName evidence="1">Uncharacterized protein</fullName>
    </submittedName>
</protein>
<proteinExistence type="predicted"/>
<dbReference type="EMBL" id="LR796191">
    <property type="protein sequence ID" value="CAB4126145.1"/>
    <property type="molecule type" value="Genomic_DNA"/>
</dbReference>
<organism evidence="1">
    <name type="scientific">uncultured Caudovirales phage</name>
    <dbReference type="NCBI Taxonomy" id="2100421"/>
    <lineage>
        <taxon>Viruses</taxon>
        <taxon>Duplodnaviria</taxon>
        <taxon>Heunggongvirae</taxon>
        <taxon>Uroviricota</taxon>
        <taxon>Caudoviricetes</taxon>
        <taxon>Peduoviridae</taxon>
        <taxon>Maltschvirus</taxon>
        <taxon>Maltschvirus maltsch</taxon>
    </lineage>
</organism>
<gene>
    <name evidence="1" type="ORF">UFOVP68_9</name>
</gene>
<sequence>MALNQYDLPLGGDKIAVTFTQTVTAVAGAATTLGGTSAIRLLVDDAVAISKLDILKLIEILEYYVVEHTFPPS</sequence>
<accession>A0A6J5KY30</accession>
<name>A0A6J5KY30_9CAUD</name>
<reference evidence="1" key="1">
    <citation type="submission" date="2020-04" db="EMBL/GenBank/DDBJ databases">
        <authorList>
            <person name="Chiriac C."/>
            <person name="Salcher M."/>
            <person name="Ghai R."/>
            <person name="Kavagutti S V."/>
        </authorList>
    </citation>
    <scope>NUCLEOTIDE SEQUENCE</scope>
</reference>
<evidence type="ECO:0000313" key="1">
    <source>
        <dbReference type="EMBL" id="CAB4126145.1"/>
    </source>
</evidence>